<dbReference type="InterPro" id="IPR002347">
    <property type="entry name" value="SDR_fam"/>
</dbReference>
<proteinExistence type="inferred from homology"/>
<dbReference type="PANTHER" id="PTHR43963">
    <property type="entry name" value="CARBONYL REDUCTASE 1-RELATED"/>
    <property type="match status" value="1"/>
</dbReference>
<comment type="caution">
    <text evidence="6">The sequence shown here is derived from an EMBL/GenBank/DDBJ whole genome shotgun (WGS) entry which is preliminary data.</text>
</comment>
<evidence type="ECO:0000256" key="4">
    <source>
        <dbReference type="ARBA" id="ARBA00026118"/>
    </source>
</evidence>
<dbReference type="EC" id="1.1.1.184" evidence="4"/>
<dbReference type="Gene3D" id="3.40.50.720">
    <property type="entry name" value="NAD(P)-binding Rossmann-like Domain"/>
    <property type="match status" value="1"/>
</dbReference>
<dbReference type="EMBL" id="CAXLJM020000024">
    <property type="protein sequence ID" value="CAL8090678.1"/>
    <property type="molecule type" value="Genomic_DNA"/>
</dbReference>
<dbReference type="CDD" id="cd05324">
    <property type="entry name" value="carb_red_PTCR-like_SDR_c"/>
    <property type="match status" value="1"/>
</dbReference>
<organism evidence="6 7">
    <name type="scientific">Orchesella dallaii</name>
    <dbReference type="NCBI Taxonomy" id="48710"/>
    <lineage>
        <taxon>Eukaryota</taxon>
        <taxon>Metazoa</taxon>
        <taxon>Ecdysozoa</taxon>
        <taxon>Arthropoda</taxon>
        <taxon>Hexapoda</taxon>
        <taxon>Collembola</taxon>
        <taxon>Entomobryomorpha</taxon>
        <taxon>Entomobryoidea</taxon>
        <taxon>Orchesellidae</taxon>
        <taxon>Orchesellinae</taxon>
        <taxon>Orchesella</taxon>
    </lineage>
</organism>
<evidence type="ECO:0000256" key="1">
    <source>
        <dbReference type="ARBA" id="ARBA00006484"/>
    </source>
</evidence>
<keyword evidence="2" id="KW-0521">NADP</keyword>
<comment type="similarity">
    <text evidence="1 5">Belongs to the short-chain dehydrogenases/reductases (SDR) family.</text>
</comment>
<dbReference type="Proteomes" id="UP001642540">
    <property type="component" value="Unassembled WGS sequence"/>
</dbReference>
<dbReference type="PRINTS" id="PR00080">
    <property type="entry name" value="SDRFAMILY"/>
</dbReference>
<keyword evidence="3" id="KW-0560">Oxidoreductase</keyword>
<protein>
    <recommendedName>
        <fullName evidence="4">carbonyl reductase (NADPH)</fullName>
        <ecNumber evidence="4">1.1.1.184</ecNumber>
    </recommendedName>
</protein>
<dbReference type="Pfam" id="PF00106">
    <property type="entry name" value="adh_short"/>
    <property type="match status" value="1"/>
</dbReference>
<name>A0ABP1Q610_9HEXA</name>
<dbReference type="InterPro" id="IPR036291">
    <property type="entry name" value="NAD(P)-bd_dom_sf"/>
</dbReference>
<keyword evidence="7" id="KW-1185">Reference proteome</keyword>
<dbReference type="SUPFAM" id="SSF51735">
    <property type="entry name" value="NAD(P)-binding Rossmann-fold domains"/>
    <property type="match status" value="1"/>
</dbReference>
<evidence type="ECO:0000256" key="3">
    <source>
        <dbReference type="ARBA" id="ARBA00023002"/>
    </source>
</evidence>
<reference evidence="6 7" key="1">
    <citation type="submission" date="2024-08" db="EMBL/GenBank/DDBJ databases">
        <authorList>
            <person name="Cucini C."/>
            <person name="Frati F."/>
        </authorList>
    </citation>
    <scope>NUCLEOTIDE SEQUENCE [LARGE SCALE GENOMIC DNA]</scope>
</reference>
<dbReference type="PANTHER" id="PTHR43963:SF4">
    <property type="entry name" value="CARBONYL REDUCTASE (NADPH)"/>
    <property type="match status" value="1"/>
</dbReference>
<accession>A0ABP1Q610</accession>
<evidence type="ECO:0000313" key="6">
    <source>
        <dbReference type="EMBL" id="CAL8090678.1"/>
    </source>
</evidence>
<dbReference type="InterPro" id="IPR045313">
    <property type="entry name" value="CBR1-like"/>
</dbReference>
<evidence type="ECO:0000313" key="7">
    <source>
        <dbReference type="Proteomes" id="UP001642540"/>
    </source>
</evidence>
<sequence length="299" mass="32852">MTSCTKGRIAVVTGGNKGIGYCIVKTLCQKLKDEQGLVYLTARKEERGKTAINQLNQEGVHPAFHQLDIESKDSVKRFAQFLKTTHGGLDILVNNAGIAYFTSPHTPLALQARNTLDVNYFGTLNVCDELLPLLRGKARVVNVSSGLGHLSKINGLEPAASQLRDKLSSDNLNVEDLNRLVNDYIKFASEGTHKENGWPNSAYAVSKVAITALTRIQQRGFDLRRPHDNIAVNAVHPGWVQSDMTGGKGIYNTEEGSEAPVYAALLPDSADVPKGQYIWRDKSVTDWVDKRSIADKHKT</sequence>
<gene>
    <name evidence="6" type="ORF">ODALV1_LOCUS7723</name>
</gene>
<evidence type="ECO:0000256" key="2">
    <source>
        <dbReference type="ARBA" id="ARBA00022857"/>
    </source>
</evidence>
<dbReference type="PRINTS" id="PR00081">
    <property type="entry name" value="GDHRDH"/>
</dbReference>
<evidence type="ECO:0000256" key="5">
    <source>
        <dbReference type="RuleBase" id="RU000363"/>
    </source>
</evidence>